<dbReference type="AlphaFoldDB" id="A0A7X4YPX9"/>
<organism evidence="1 2">
    <name type="scientific">Paenibacillus sacheonensis</name>
    <dbReference type="NCBI Taxonomy" id="742054"/>
    <lineage>
        <taxon>Bacteria</taxon>
        <taxon>Bacillati</taxon>
        <taxon>Bacillota</taxon>
        <taxon>Bacilli</taxon>
        <taxon>Bacillales</taxon>
        <taxon>Paenibacillaceae</taxon>
        <taxon>Paenibacillus</taxon>
    </lineage>
</organism>
<comment type="caution">
    <text evidence="1">The sequence shown here is derived from an EMBL/GenBank/DDBJ whole genome shotgun (WGS) entry which is preliminary data.</text>
</comment>
<gene>
    <name evidence="1" type="ORF">GT003_15045</name>
</gene>
<reference evidence="1 2" key="1">
    <citation type="submission" date="2020-01" db="EMBL/GenBank/DDBJ databases">
        <title>Paenibacillus soybeanensis sp. nov. isolated from the nodules of soybean (Glycine max(L.) Merr).</title>
        <authorList>
            <person name="Wang H."/>
        </authorList>
    </citation>
    <scope>NUCLEOTIDE SEQUENCE [LARGE SCALE GENOMIC DNA]</scope>
    <source>
        <strain evidence="1 2">DSM 23054</strain>
    </source>
</reference>
<dbReference type="OrthoDB" id="514320at2"/>
<accession>A0A7X4YPX9</accession>
<evidence type="ECO:0000313" key="1">
    <source>
        <dbReference type="EMBL" id="NBC70315.1"/>
    </source>
</evidence>
<dbReference type="EMBL" id="JAAAMU010000007">
    <property type="protein sequence ID" value="NBC70315.1"/>
    <property type="molecule type" value="Genomic_DNA"/>
</dbReference>
<name>A0A7X4YPX9_9BACL</name>
<protein>
    <submittedName>
        <fullName evidence="1">Uncharacterized protein</fullName>
    </submittedName>
</protein>
<dbReference type="InterPro" id="IPR013207">
    <property type="entry name" value="LGFP"/>
</dbReference>
<sequence length="600" mass="65135">MADKCVGGTFDGNTLVTARDRELCVQGTGVVQSDGSTSGGGCAGDTVKNFAAADNHALNTTAIYAARGKFGYSQAVKLLTQLSSAARPTVDSIVFNDPKLSARVVEGLGKLTELSAQALHAAPEDQIYAADTHEYFANLARDVADHTNDEHLKRLVNEAITTAVRFVGIPLKEIITQLGPAPELGHLPESVEHIELQTLFDADLVISSKVLRSDFLPIDATLFHSRFSDARIAIEAKARSLGALASQPAGKLRSAGGGFVQRYADCDIYYTPETGAHEVHGEIRNKYLAVNGPVLLGLPTTDESICPDGIGRFNHFQKSASIYWTPRTGPFYLMGSVRFRWASEGWETGRLGYPVTDQYSLTGLYPPEDNPDMHWSKFENGMVFAHGSEALVALAAEVSESQVRDAIYKTFDRKMKTKTVALGLISVEIRPGLYGVDAAGVGDWSYGFWSSVPRTLKLRVRGFVSLPVVSDPTWEVEVDLRFVTTSPLESFTYPQYKTVLAALQRWSVRVHGVLADTIRDEIVTALTDAFQSTPTSLGSLVLGDLPTGVSQRGTGKIDVLDIMLAADGSLQIFVNPLPDLEGRFRKLIAQSKLDSLIADF</sequence>
<evidence type="ECO:0000313" key="2">
    <source>
        <dbReference type="Proteomes" id="UP000558113"/>
    </source>
</evidence>
<dbReference type="RefSeq" id="WP_161699154.1">
    <property type="nucleotide sequence ID" value="NZ_JAAAMU010000007.1"/>
</dbReference>
<dbReference type="Pfam" id="PF08310">
    <property type="entry name" value="LGFP"/>
    <property type="match status" value="2"/>
</dbReference>
<proteinExistence type="predicted"/>
<dbReference type="Proteomes" id="UP000558113">
    <property type="component" value="Unassembled WGS sequence"/>
</dbReference>
<keyword evidence="2" id="KW-1185">Reference proteome</keyword>